<dbReference type="Proteomes" id="UP001243846">
    <property type="component" value="Unassembled WGS sequence"/>
</dbReference>
<evidence type="ECO:0000313" key="3">
    <source>
        <dbReference type="EMBL" id="MDN3710934.1"/>
    </source>
</evidence>
<keyword evidence="3" id="KW-0966">Cell projection</keyword>
<evidence type="ECO:0000313" key="4">
    <source>
        <dbReference type="Proteomes" id="UP001243846"/>
    </source>
</evidence>
<comment type="caution">
    <text evidence="3">The sequence shown here is derived from an EMBL/GenBank/DDBJ whole genome shotgun (WGS) entry which is preliminary data.</text>
</comment>
<proteinExistence type="predicted"/>
<gene>
    <name evidence="3" type="ORF">QWZ10_02270</name>
</gene>
<keyword evidence="3" id="KW-0969">Cilium</keyword>
<feature type="domain" description="Flagellar motor switch protein FliN-like C-terminal" evidence="2">
    <location>
        <begin position="59"/>
        <end position="127"/>
    </location>
</feature>
<dbReference type="InterPro" id="IPR036429">
    <property type="entry name" value="SpoA-like_sf"/>
</dbReference>
<sequence length="245" mass="25734">MALPEAASPALPDFGKTMAALTVIAPESRFAPDEGRDIGPSGFPDAAESTADPDSLAQAVRQAPIPLQGVLCRRQMTLRAIRALKPGDLIALPTGILNETRLETGNGQILAKGRLGEADGLHAIRLHGPEHGAGTSGIVMSPPSGLIEGDHLPLIDTREPDHFRLPPDGDDNHLPAQDIAAQDFSSVGFDSAPTFDPDFGASSGESPEPAFASDFVLTYDEEAAEQAEGEPPSTSERCPRSARCR</sequence>
<dbReference type="SUPFAM" id="SSF101801">
    <property type="entry name" value="Surface presentation of antigens (SPOA)"/>
    <property type="match status" value="1"/>
</dbReference>
<feature type="region of interest" description="Disordered" evidence="1">
    <location>
        <begin position="187"/>
        <end position="245"/>
    </location>
</feature>
<organism evidence="3 4">
    <name type="scientific">Paracoccus cavernae</name>
    <dbReference type="NCBI Taxonomy" id="1571207"/>
    <lineage>
        <taxon>Bacteria</taxon>
        <taxon>Pseudomonadati</taxon>
        <taxon>Pseudomonadota</taxon>
        <taxon>Alphaproteobacteria</taxon>
        <taxon>Rhodobacterales</taxon>
        <taxon>Paracoccaceae</taxon>
        <taxon>Paracoccus</taxon>
    </lineage>
</organism>
<feature type="compositionally biased region" description="Acidic residues" evidence="1">
    <location>
        <begin position="219"/>
        <end position="228"/>
    </location>
</feature>
<reference evidence="4" key="1">
    <citation type="journal article" date="2019" name="Int. J. Syst. Evol. Microbiol.">
        <title>The Global Catalogue of Microorganisms (GCM) 10K type strain sequencing project: providing services to taxonomists for standard genome sequencing and annotation.</title>
        <authorList>
            <consortium name="The Broad Institute Genomics Platform"/>
            <consortium name="The Broad Institute Genome Sequencing Center for Infectious Disease"/>
            <person name="Wu L."/>
            <person name="Ma J."/>
        </authorList>
    </citation>
    <scope>NUCLEOTIDE SEQUENCE [LARGE SCALE GENOMIC DNA]</scope>
    <source>
        <strain evidence="4">CECT 8482</strain>
    </source>
</reference>
<protein>
    <submittedName>
        <fullName evidence="3">FliM/FliN family flagellar motor switch protein</fullName>
    </submittedName>
</protein>
<evidence type="ECO:0000259" key="2">
    <source>
        <dbReference type="Pfam" id="PF01052"/>
    </source>
</evidence>
<evidence type="ECO:0000256" key="1">
    <source>
        <dbReference type="SAM" id="MobiDB-lite"/>
    </source>
</evidence>
<dbReference type="Pfam" id="PF01052">
    <property type="entry name" value="FliMN_C"/>
    <property type="match status" value="1"/>
</dbReference>
<dbReference type="EMBL" id="JAUFRC010000001">
    <property type="protein sequence ID" value="MDN3710934.1"/>
    <property type="molecule type" value="Genomic_DNA"/>
</dbReference>
<name>A0ABT8D6Q0_9RHOB</name>
<feature type="region of interest" description="Disordered" evidence="1">
    <location>
        <begin position="29"/>
        <end position="55"/>
    </location>
</feature>
<dbReference type="InterPro" id="IPR001543">
    <property type="entry name" value="FliN-like_C"/>
</dbReference>
<dbReference type="Gene3D" id="2.30.330.10">
    <property type="entry name" value="SpoA-like"/>
    <property type="match status" value="1"/>
</dbReference>
<accession>A0ABT8D6Q0</accession>
<keyword evidence="4" id="KW-1185">Reference proteome</keyword>
<keyword evidence="3" id="KW-0282">Flagellum</keyword>